<dbReference type="Pfam" id="PF00069">
    <property type="entry name" value="Pkinase"/>
    <property type="match status" value="1"/>
</dbReference>
<dbReference type="AlphaFoldDB" id="A0AA35NHL8"/>
<evidence type="ECO:0000256" key="3">
    <source>
        <dbReference type="ARBA" id="ARBA00012513"/>
    </source>
</evidence>
<dbReference type="SMART" id="SM00220">
    <property type="entry name" value="S_TKc"/>
    <property type="match status" value="1"/>
</dbReference>
<dbReference type="GO" id="GO:0000399">
    <property type="term" value="C:cellular bud neck septin structure"/>
    <property type="evidence" value="ECO:0007669"/>
    <property type="project" value="UniProtKB-ARBA"/>
</dbReference>
<evidence type="ECO:0000256" key="2">
    <source>
        <dbReference type="ARBA" id="ARBA00010791"/>
    </source>
</evidence>
<dbReference type="GO" id="GO:0007117">
    <property type="term" value="P:budding cell bud growth"/>
    <property type="evidence" value="ECO:0007669"/>
    <property type="project" value="UniProtKB-ARBA"/>
</dbReference>
<feature type="compositionally biased region" description="Basic and acidic residues" evidence="13">
    <location>
        <begin position="989"/>
        <end position="1014"/>
    </location>
</feature>
<dbReference type="PROSITE" id="PS00108">
    <property type="entry name" value="PROTEIN_KINASE_ST"/>
    <property type="match status" value="1"/>
</dbReference>
<feature type="compositionally biased region" description="Low complexity" evidence="13">
    <location>
        <begin position="425"/>
        <end position="440"/>
    </location>
</feature>
<sequence length="1136" mass="129321">MAVNGNSVPAIKDNTIGPWKLGETLGLGSTGKVQLARNKSTGQEAAVKVISKTVFNTGNVSGTSIVGSTTPDALPYGIEREIIIMKLLNHPNVLRLYDVWETNADLYLVLEYAEKGELFNLLVERGPLPENEAIRFFRQIIIGVSYCHALGIVHRDLKPENLLLDHKYNIKIADFGMAALETEGKLLETSCGSPHYAAPEIVSGIPYQGFASDVWSCGVILFALLTGRLPFDEEDGNIRTLLLKVQKGEFELPSDDEISREAQDLISRILTVDPERRIKTRDILKHPLLQKYPSIKDSKSIRGLPREDTYLTPLSESNSSIDATILQNLVILWHGRDPDGIKEKLRETGANAEKTLYALLYRFKCDTQKELVKQQQIKKRQSISSLSISPSKKLSTTPQRRKNRESMISVSSSRKKPISFNKFTASSASSSNLTTPGSSKRLSKNFSSKKKLSTIVNQSSPTPASRNKRASVINIEKNQKRASVFSTAKKNKRTSKSIKRMSLIPSMKRESVTTKLMSTYAKLAEDDDWEYIEKETKRTSSNFATLIDEIFEYEKYEQIRKEKEELERKVREAKAREELERRRRRQEEKERTRKLLEKEELKMKQEELKKQIEMDISDLEQELSRHKEEKPDGNIRSISAPMENEEKNIDHLGTDIDNILRRRNFSLQTRPVSRLDPGIVFSNPIETVYPVEPKRSENERLTTEKKILETIRRSKFLGSSFNIEKELKLSKMEYPSVLAPEKLSGERVVSDLNGKYESLILPKDAKGVSQLKDDITSTTTEHLSDGKLRKISEVRVPQFTRKSRHFSESNKRLSLLSMYSTKESFTNLVDILKNSNLDVNNQQSQRIPTPRSADDSEFLFETVNEEAEYTGNSSNDERLYDVGDSTIKDKTALKLNFADRFNESTEYKETDNLHLPSLPPLSGDDEMRKQNSEEDSLVQPKVKSMIPQSDSSSHTEKVEEKEGESQEVQEESEKEAKDIEPPLNKSVQKLREKNPGPQEKDHQRDHLKEHKQDRNTTGNSSFFRKFSKSSASDKLVELYAKVSARQLFNGLEKLLRGWTQFGLKNIKSHPNNLTLTGKLSSENIFSLRSTLFEINIYPKGRMSVVQFKKISGSFKAVKKLVNEVENVLNKEGVLQK</sequence>
<dbReference type="PANTHER" id="PTHR24346:SF110">
    <property type="entry name" value="NON-SPECIFIC SERINE_THREONINE PROTEIN KINASE"/>
    <property type="match status" value="1"/>
</dbReference>
<feature type="compositionally biased region" description="Basic and acidic residues" evidence="13">
    <location>
        <begin position="953"/>
        <end position="964"/>
    </location>
</feature>
<comment type="catalytic activity">
    <reaction evidence="10">
        <text>L-threonyl-[protein] + ATP = O-phospho-L-threonyl-[protein] + ADP + H(+)</text>
        <dbReference type="Rhea" id="RHEA:46608"/>
        <dbReference type="Rhea" id="RHEA-COMP:11060"/>
        <dbReference type="Rhea" id="RHEA-COMP:11605"/>
        <dbReference type="ChEBI" id="CHEBI:15378"/>
        <dbReference type="ChEBI" id="CHEBI:30013"/>
        <dbReference type="ChEBI" id="CHEBI:30616"/>
        <dbReference type="ChEBI" id="CHEBI:61977"/>
        <dbReference type="ChEBI" id="CHEBI:456216"/>
        <dbReference type="EC" id="2.7.11.1"/>
    </reaction>
</comment>
<dbReference type="EMBL" id="OX365760">
    <property type="protein sequence ID" value="CAI4038355.1"/>
    <property type="molecule type" value="Genomic_DNA"/>
</dbReference>
<protein>
    <recommendedName>
        <fullName evidence="3">non-specific serine/threonine protein kinase</fullName>
        <ecNumber evidence="3">2.7.11.1</ecNumber>
    </recommendedName>
</protein>
<dbReference type="PROSITE" id="PS00107">
    <property type="entry name" value="PROTEIN_KINASE_ATP"/>
    <property type="match status" value="1"/>
</dbReference>
<keyword evidence="16" id="KW-1185">Reference proteome</keyword>
<comment type="similarity">
    <text evidence="2">Belongs to the protein kinase superfamily. CAMK Ser/Thr protein kinase family. NIM1 subfamily.</text>
</comment>
<feature type="region of interest" description="Disordered" evidence="13">
    <location>
        <begin position="425"/>
        <end position="468"/>
    </location>
</feature>
<dbReference type="RefSeq" id="XP_056081470.1">
    <property type="nucleotide sequence ID" value="XM_056221706.1"/>
</dbReference>
<evidence type="ECO:0000256" key="7">
    <source>
        <dbReference type="ARBA" id="ARBA00022741"/>
    </source>
</evidence>
<dbReference type="GO" id="GO:0000921">
    <property type="term" value="P:septin ring assembly"/>
    <property type="evidence" value="ECO:0007669"/>
    <property type="project" value="UniProtKB-ARBA"/>
</dbReference>
<evidence type="ECO:0000256" key="10">
    <source>
        <dbReference type="ARBA" id="ARBA00047899"/>
    </source>
</evidence>
<dbReference type="InterPro" id="IPR008271">
    <property type="entry name" value="Ser/Thr_kinase_AS"/>
</dbReference>
<feature type="compositionally biased region" description="Basic residues" evidence="13">
    <location>
        <begin position="441"/>
        <end position="452"/>
    </location>
</feature>
<feature type="binding site" evidence="12">
    <location>
        <position position="48"/>
    </location>
    <ligand>
        <name>ATP</name>
        <dbReference type="ChEBI" id="CHEBI:30616"/>
    </ligand>
</feature>
<evidence type="ECO:0000256" key="13">
    <source>
        <dbReference type="SAM" id="MobiDB-lite"/>
    </source>
</evidence>
<evidence type="ECO:0000256" key="4">
    <source>
        <dbReference type="ARBA" id="ARBA00022527"/>
    </source>
</evidence>
<feature type="region of interest" description="Disordered" evidence="13">
    <location>
        <begin position="382"/>
        <end position="413"/>
    </location>
</feature>
<keyword evidence="8" id="KW-0418">Kinase</keyword>
<dbReference type="GO" id="GO:0005524">
    <property type="term" value="F:ATP binding"/>
    <property type="evidence" value="ECO:0007669"/>
    <property type="project" value="UniProtKB-UniRule"/>
</dbReference>
<feature type="compositionally biased region" description="Polar residues" evidence="13">
    <location>
        <begin position="454"/>
        <end position="465"/>
    </location>
</feature>
<evidence type="ECO:0000256" key="12">
    <source>
        <dbReference type="PROSITE-ProRule" id="PRU10141"/>
    </source>
</evidence>
<dbReference type="InterPro" id="IPR031850">
    <property type="entry name" value="Fungal_KA1_dom"/>
</dbReference>
<dbReference type="FunFam" id="1.10.510.10:FF:000394">
    <property type="entry name" value="Serine/threonine-protein kinase HSL1"/>
    <property type="match status" value="1"/>
</dbReference>
<evidence type="ECO:0000256" key="8">
    <source>
        <dbReference type="ARBA" id="ARBA00022777"/>
    </source>
</evidence>
<evidence type="ECO:0000313" key="16">
    <source>
        <dbReference type="Proteomes" id="UP001161438"/>
    </source>
</evidence>
<dbReference type="GO" id="GO:0032161">
    <property type="term" value="C:cleavage apparatus septin structure"/>
    <property type="evidence" value="ECO:0007669"/>
    <property type="project" value="UniProtKB-ARBA"/>
</dbReference>
<keyword evidence="4" id="KW-0723">Serine/threonine-protein kinase</keyword>
<reference evidence="15" key="1">
    <citation type="submission" date="2022-10" db="EMBL/GenBank/DDBJ databases">
        <authorList>
            <person name="Byrne P K."/>
        </authorList>
    </citation>
    <scope>NUCLEOTIDE SEQUENCE</scope>
    <source>
        <strain evidence="15">IFO1815</strain>
    </source>
</reference>
<dbReference type="PANTHER" id="PTHR24346">
    <property type="entry name" value="MAP/MICROTUBULE AFFINITY-REGULATING KINASE"/>
    <property type="match status" value="1"/>
</dbReference>
<dbReference type="Pfam" id="PF16797">
    <property type="entry name" value="Fungal_KA1"/>
    <property type="match status" value="1"/>
</dbReference>
<dbReference type="GO" id="GO:0044879">
    <property type="term" value="P:mitotic morphogenesis checkpoint signaling"/>
    <property type="evidence" value="ECO:0007669"/>
    <property type="project" value="UniProtKB-ARBA"/>
</dbReference>
<feature type="region of interest" description="Disordered" evidence="13">
    <location>
        <begin position="571"/>
        <end position="592"/>
    </location>
</feature>
<dbReference type="EC" id="2.7.11.1" evidence="3"/>
<keyword evidence="5" id="KW-0597">Phosphoprotein</keyword>
<dbReference type="InterPro" id="IPR017441">
    <property type="entry name" value="Protein_kinase_ATP_BS"/>
</dbReference>
<comment type="catalytic activity">
    <reaction evidence="11">
        <text>L-seryl-[protein] + ATP = O-phospho-L-seryl-[protein] + ADP + H(+)</text>
        <dbReference type="Rhea" id="RHEA:17989"/>
        <dbReference type="Rhea" id="RHEA-COMP:9863"/>
        <dbReference type="Rhea" id="RHEA-COMP:11604"/>
        <dbReference type="ChEBI" id="CHEBI:15378"/>
        <dbReference type="ChEBI" id="CHEBI:29999"/>
        <dbReference type="ChEBI" id="CHEBI:30616"/>
        <dbReference type="ChEBI" id="CHEBI:83421"/>
        <dbReference type="ChEBI" id="CHEBI:456216"/>
        <dbReference type="EC" id="2.7.11.1"/>
    </reaction>
</comment>
<dbReference type="GO" id="GO:0005940">
    <property type="term" value="C:septin ring"/>
    <property type="evidence" value="ECO:0007669"/>
    <property type="project" value="UniProtKB-ARBA"/>
</dbReference>
<feature type="domain" description="Protein kinase" evidence="14">
    <location>
        <begin position="19"/>
        <end position="289"/>
    </location>
</feature>
<evidence type="ECO:0000259" key="14">
    <source>
        <dbReference type="PROSITE" id="PS50011"/>
    </source>
</evidence>
<dbReference type="PROSITE" id="PS50011">
    <property type="entry name" value="PROTEIN_KINASE_DOM"/>
    <property type="match status" value="1"/>
</dbReference>
<gene>
    <name evidence="15" type="primary">SMKI04G6990</name>
    <name evidence="15" type="ORF">SMKI_04G6990</name>
</gene>
<dbReference type="InterPro" id="IPR011009">
    <property type="entry name" value="Kinase-like_dom_sf"/>
</dbReference>
<dbReference type="GeneID" id="80917566"/>
<dbReference type="InterPro" id="IPR000719">
    <property type="entry name" value="Prot_kinase_dom"/>
</dbReference>
<organism evidence="15 16">
    <name type="scientific">Saccharomyces mikatae IFO 1815</name>
    <dbReference type="NCBI Taxonomy" id="226126"/>
    <lineage>
        <taxon>Eukaryota</taxon>
        <taxon>Fungi</taxon>
        <taxon>Dikarya</taxon>
        <taxon>Ascomycota</taxon>
        <taxon>Saccharomycotina</taxon>
        <taxon>Saccharomycetes</taxon>
        <taxon>Saccharomycetales</taxon>
        <taxon>Saccharomycetaceae</taxon>
        <taxon>Saccharomyces</taxon>
    </lineage>
</organism>
<evidence type="ECO:0000313" key="15">
    <source>
        <dbReference type="EMBL" id="CAI4038355.1"/>
    </source>
</evidence>
<proteinExistence type="inferred from homology"/>
<dbReference type="SUPFAM" id="SSF56112">
    <property type="entry name" value="Protein kinase-like (PK-like)"/>
    <property type="match status" value="1"/>
</dbReference>
<dbReference type="GO" id="GO:0004674">
    <property type="term" value="F:protein serine/threonine kinase activity"/>
    <property type="evidence" value="ECO:0007669"/>
    <property type="project" value="UniProtKB-KW"/>
</dbReference>
<evidence type="ECO:0000256" key="9">
    <source>
        <dbReference type="ARBA" id="ARBA00022840"/>
    </source>
</evidence>
<keyword evidence="6" id="KW-0808">Transferase</keyword>
<dbReference type="CDD" id="cd12194">
    <property type="entry name" value="Kcc4p_like_C"/>
    <property type="match status" value="1"/>
</dbReference>
<evidence type="ECO:0000256" key="11">
    <source>
        <dbReference type="ARBA" id="ARBA00048679"/>
    </source>
</evidence>
<comment type="subcellular location">
    <subcellularLocation>
        <location evidence="1">Bud neck</location>
    </subcellularLocation>
</comment>
<dbReference type="Proteomes" id="UP001161438">
    <property type="component" value="Chromosome 4"/>
</dbReference>
<feature type="compositionally biased region" description="Low complexity" evidence="13">
    <location>
        <begin position="382"/>
        <end position="395"/>
    </location>
</feature>
<name>A0AA35NHL8_SACMI</name>
<dbReference type="Gene3D" id="3.30.310.220">
    <property type="entry name" value="Fungal kinase associated-1 domain"/>
    <property type="match status" value="1"/>
</dbReference>
<dbReference type="Gene3D" id="1.10.510.10">
    <property type="entry name" value="Transferase(Phosphotransferase) domain 1"/>
    <property type="match status" value="1"/>
</dbReference>
<evidence type="ECO:0000256" key="6">
    <source>
        <dbReference type="ARBA" id="ARBA00022679"/>
    </source>
</evidence>
<dbReference type="InterPro" id="IPR043024">
    <property type="entry name" value="KA1_sf_fungal"/>
</dbReference>
<feature type="region of interest" description="Disordered" evidence="13">
    <location>
        <begin position="906"/>
        <end position="1023"/>
    </location>
</feature>
<keyword evidence="7 12" id="KW-0547">Nucleotide-binding</keyword>
<evidence type="ECO:0000256" key="5">
    <source>
        <dbReference type="ARBA" id="ARBA00022553"/>
    </source>
</evidence>
<evidence type="ECO:0000256" key="1">
    <source>
        <dbReference type="ARBA" id="ARBA00004266"/>
    </source>
</evidence>
<dbReference type="FunFam" id="3.30.310.220:FF:000001">
    <property type="entry name" value="Probable serine/threonine-protein kinase KCC4"/>
    <property type="match status" value="1"/>
</dbReference>
<accession>A0AA35NHL8</accession>
<keyword evidence="9 12" id="KW-0067">ATP-binding</keyword>